<dbReference type="EMBL" id="VLNT01000006">
    <property type="protein sequence ID" value="TSD63132.1"/>
    <property type="molecule type" value="Genomic_DNA"/>
</dbReference>
<keyword evidence="3" id="KW-1185">Reference proteome</keyword>
<dbReference type="InterPro" id="IPR016084">
    <property type="entry name" value="Haem_Oase-like_multi-hlx"/>
</dbReference>
<evidence type="ECO:0000313" key="2">
    <source>
        <dbReference type="EMBL" id="TSD63132.1"/>
    </source>
</evidence>
<dbReference type="SMART" id="SM01236">
    <property type="entry name" value="Haem_oxygenase_2"/>
    <property type="match status" value="1"/>
</dbReference>
<dbReference type="OrthoDB" id="252872at2"/>
<dbReference type="Pfam" id="PF14518">
    <property type="entry name" value="Haem_oxygenas_2"/>
    <property type="match status" value="1"/>
</dbReference>
<dbReference type="Proteomes" id="UP000316988">
    <property type="component" value="Unassembled WGS sequence"/>
</dbReference>
<accession>A0A554S9Z4</accession>
<evidence type="ECO:0000313" key="3">
    <source>
        <dbReference type="Proteomes" id="UP000316988"/>
    </source>
</evidence>
<dbReference type="GO" id="GO:0016491">
    <property type="term" value="F:oxidoreductase activity"/>
    <property type="evidence" value="ECO:0007669"/>
    <property type="project" value="UniProtKB-KW"/>
</dbReference>
<dbReference type="AlphaFoldDB" id="A0A554S9Z4"/>
<evidence type="ECO:0000256" key="1">
    <source>
        <dbReference type="ARBA" id="ARBA00023002"/>
    </source>
</evidence>
<keyword evidence="1" id="KW-0560">Oxidoreductase</keyword>
<sequence length="317" mass="36007">MLLPTPRGALSRWVVDALRGDDPDTNAPEAEHRDDEQLALWTLYELHYRGFDDAREDAEWDPVLLAARARVERDFEARLRARVSWPASDDPVSTSIERLIEQDESPSLARFVQRQATIEQVHTLLRHRSIYHLKESDPVAWVIPRLEARPKAPLAALQYDEYGDGDPRRLHHELFARALEAVGLRSEYGAYVDETPWQILELNNAMSLFGLHRRLRAAAIGHLAAFEATSSLPSRAMARGLRRLGLSEEAAAYYDEHVEADAVHEQLALRLIADVLVNEEPDQRDQVIFGAATCLDLEARYARHMIGEQEERDDPAA</sequence>
<reference evidence="2 3" key="1">
    <citation type="submission" date="2019-07" db="EMBL/GenBank/DDBJ databases">
        <authorList>
            <person name="Zhao L.H."/>
        </authorList>
    </citation>
    <scope>NUCLEOTIDE SEQUENCE [LARGE SCALE GENOMIC DNA]</scope>
    <source>
        <strain evidence="2 3">Co35</strain>
    </source>
</reference>
<dbReference type="InterPro" id="IPR039068">
    <property type="entry name" value="PqqC-like"/>
</dbReference>
<protein>
    <submittedName>
        <fullName evidence="2">Iron-containing redox enzyme family protein</fullName>
    </submittedName>
</protein>
<dbReference type="PANTHER" id="PTHR40279:SF3">
    <property type="entry name" value="4-AMINOBENZOATE SYNTHASE"/>
    <property type="match status" value="1"/>
</dbReference>
<gene>
    <name evidence="2" type="ORF">FNM00_09415</name>
</gene>
<organism evidence="2 3">
    <name type="scientific">Aeromicrobium piscarium</name>
    <dbReference type="NCBI Taxonomy" id="2590901"/>
    <lineage>
        <taxon>Bacteria</taxon>
        <taxon>Bacillati</taxon>
        <taxon>Actinomycetota</taxon>
        <taxon>Actinomycetes</taxon>
        <taxon>Propionibacteriales</taxon>
        <taxon>Nocardioidaceae</taxon>
        <taxon>Aeromicrobium</taxon>
    </lineage>
</organism>
<dbReference type="PANTHER" id="PTHR40279">
    <property type="entry name" value="PQQC-LIKE PROTEIN"/>
    <property type="match status" value="1"/>
</dbReference>
<dbReference type="Gene3D" id="1.20.910.10">
    <property type="entry name" value="Heme oxygenase-like"/>
    <property type="match status" value="1"/>
</dbReference>
<dbReference type="RefSeq" id="WP_143913186.1">
    <property type="nucleotide sequence ID" value="NZ_VLNT01000006.1"/>
</dbReference>
<comment type="caution">
    <text evidence="2">The sequence shown here is derived from an EMBL/GenBank/DDBJ whole genome shotgun (WGS) entry which is preliminary data.</text>
</comment>
<name>A0A554S9Z4_9ACTN</name>
<dbReference type="SUPFAM" id="SSF48613">
    <property type="entry name" value="Heme oxygenase-like"/>
    <property type="match status" value="1"/>
</dbReference>
<proteinExistence type="predicted"/>